<dbReference type="InterPro" id="IPR028250">
    <property type="entry name" value="DsbDN"/>
</dbReference>
<protein>
    <recommendedName>
        <fullName evidence="1">Thiol:disulfide interchange protein DsbD N-terminal domain-containing protein</fullName>
    </recommendedName>
</protein>
<comment type="caution">
    <text evidence="2">The sequence shown here is derived from an EMBL/GenBank/DDBJ whole genome shotgun (WGS) entry which is preliminary data.</text>
</comment>
<reference evidence="2 3" key="1">
    <citation type="submission" date="2013-11" db="EMBL/GenBank/DDBJ databases">
        <title>Metagenomic analysis of a methanogenic consortium involved in long chain n-alkane degradation.</title>
        <authorList>
            <person name="Davidova I.A."/>
            <person name="Callaghan A.V."/>
            <person name="Wawrik B."/>
            <person name="Pruitt S."/>
            <person name="Marks C."/>
            <person name="Duncan K.E."/>
            <person name="Suflita J.M."/>
        </authorList>
    </citation>
    <scope>NUCLEOTIDE SEQUENCE [LARGE SCALE GENOMIC DNA]</scope>
    <source>
        <strain evidence="2 3">SPR</strain>
    </source>
</reference>
<proteinExistence type="predicted"/>
<dbReference type="STRING" id="1429043.X474_03500"/>
<name>A0A0D2JI66_9BACT</name>
<organism evidence="2 3">
    <name type="scientific">Dethiosulfatarculus sandiegensis</name>
    <dbReference type="NCBI Taxonomy" id="1429043"/>
    <lineage>
        <taxon>Bacteria</taxon>
        <taxon>Pseudomonadati</taxon>
        <taxon>Thermodesulfobacteriota</taxon>
        <taxon>Desulfarculia</taxon>
        <taxon>Desulfarculales</taxon>
        <taxon>Desulfarculaceae</taxon>
        <taxon>Dethiosulfatarculus</taxon>
    </lineage>
</organism>
<dbReference type="InParanoid" id="A0A0D2JI66"/>
<dbReference type="RefSeq" id="WP_044346716.1">
    <property type="nucleotide sequence ID" value="NZ_AZAC01000003.1"/>
</dbReference>
<dbReference type="Gene3D" id="2.60.40.1250">
    <property type="entry name" value="Thiol:disulfide interchange protein DsbD, N-terminal domain"/>
    <property type="match status" value="1"/>
</dbReference>
<dbReference type="AlphaFoldDB" id="A0A0D2JI66"/>
<dbReference type="Proteomes" id="UP000032233">
    <property type="component" value="Unassembled WGS sequence"/>
</dbReference>
<evidence type="ECO:0000259" key="1">
    <source>
        <dbReference type="Pfam" id="PF11412"/>
    </source>
</evidence>
<dbReference type="Pfam" id="PF11412">
    <property type="entry name" value="DsbD_N"/>
    <property type="match status" value="1"/>
</dbReference>
<gene>
    <name evidence="2" type="ORF">X474_03500</name>
</gene>
<evidence type="ECO:0000313" key="2">
    <source>
        <dbReference type="EMBL" id="KIX15396.1"/>
    </source>
</evidence>
<keyword evidence="3" id="KW-1185">Reference proteome</keyword>
<accession>A0A0D2JI66</accession>
<feature type="domain" description="Thiol:disulfide interchange protein DsbD N-terminal" evidence="1">
    <location>
        <begin position="39"/>
        <end position="160"/>
    </location>
</feature>
<evidence type="ECO:0000313" key="3">
    <source>
        <dbReference type="Proteomes" id="UP000032233"/>
    </source>
</evidence>
<dbReference type="InterPro" id="IPR036929">
    <property type="entry name" value="DsbDN_sf"/>
</dbReference>
<sequence>MKAWIDRKIIGLITALCLVFIFQAGFALAGEELVDIKVLQSRKAYQPGKAYPLALALNIKRGVHINSLKPKDPDLVPTALKFSQVKGINLALPVFPEPVSHKPDFMEKPVLSYSGRVLVMTEVEFDPDLKPGEYLVRGNLFFQGCDDQMCFMPQARDFEVRLSVASLGEKSPLLHPEVFAK</sequence>
<dbReference type="EMBL" id="AZAC01000003">
    <property type="protein sequence ID" value="KIX15396.1"/>
    <property type="molecule type" value="Genomic_DNA"/>
</dbReference>
<dbReference type="OrthoDB" id="9809746at2"/>